<comment type="caution">
    <text evidence="1">The sequence shown here is derived from an EMBL/GenBank/DDBJ whole genome shotgun (WGS) entry which is preliminary data.</text>
</comment>
<proteinExistence type="predicted"/>
<gene>
    <name evidence="1" type="ORF">B0T23DRAFT_427630</name>
</gene>
<keyword evidence="2" id="KW-1185">Reference proteome</keyword>
<evidence type="ECO:0000313" key="1">
    <source>
        <dbReference type="EMBL" id="KAK3494645.1"/>
    </source>
</evidence>
<dbReference type="EMBL" id="JAULSX010000003">
    <property type="protein sequence ID" value="KAK3494645.1"/>
    <property type="molecule type" value="Genomic_DNA"/>
</dbReference>
<reference evidence="1 2" key="1">
    <citation type="journal article" date="2023" name="Mol. Phylogenet. Evol.">
        <title>Genome-scale phylogeny and comparative genomics of the fungal order Sordariales.</title>
        <authorList>
            <person name="Hensen N."/>
            <person name="Bonometti L."/>
            <person name="Westerberg I."/>
            <person name="Brannstrom I.O."/>
            <person name="Guillou S."/>
            <person name="Cros-Aarteil S."/>
            <person name="Calhoun S."/>
            <person name="Haridas S."/>
            <person name="Kuo A."/>
            <person name="Mondo S."/>
            <person name="Pangilinan J."/>
            <person name="Riley R."/>
            <person name="LaButti K."/>
            <person name="Andreopoulos B."/>
            <person name="Lipzen A."/>
            <person name="Chen C."/>
            <person name="Yan M."/>
            <person name="Daum C."/>
            <person name="Ng V."/>
            <person name="Clum A."/>
            <person name="Steindorff A."/>
            <person name="Ohm R.A."/>
            <person name="Martin F."/>
            <person name="Silar P."/>
            <person name="Natvig D.O."/>
            <person name="Lalanne C."/>
            <person name="Gautier V."/>
            <person name="Ament-Velasquez S.L."/>
            <person name="Kruys A."/>
            <person name="Hutchinson M.I."/>
            <person name="Powell A.J."/>
            <person name="Barry K."/>
            <person name="Miller A.N."/>
            <person name="Grigoriev I.V."/>
            <person name="Debuchy R."/>
            <person name="Gladieux P."/>
            <person name="Hiltunen Thoren M."/>
            <person name="Johannesson H."/>
        </authorList>
    </citation>
    <scope>NUCLEOTIDE SEQUENCE [LARGE SCALE GENOMIC DNA]</scope>
    <source>
        <strain evidence="1 2">FGSC 10403</strain>
    </source>
</reference>
<dbReference type="AlphaFoldDB" id="A0AAJ0IAP1"/>
<evidence type="ECO:0000313" key="2">
    <source>
        <dbReference type="Proteomes" id="UP001285908"/>
    </source>
</evidence>
<dbReference type="Proteomes" id="UP001285908">
    <property type="component" value="Unassembled WGS sequence"/>
</dbReference>
<accession>A0AAJ0IAP1</accession>
<name>A0AAJ0IAP1_9PEZI</name>
<protein>
    <submittedName>
        <fullName evidence="1">Uncharacterized protein</fullName>
    </submittedName>
</protein>
<organism evidence="1 2">
    <name type="scientific">Neurospora hispaniola</name>
    <dbReference type="NCBI Taxonomy" id="588809"/>
    <lineage>
        <taxon>Eukaryota</taxon>
        <taxon>Fungi</taxon>
        <taxon>Dikarya</taxon>
        <taxon>Ascomycota</taxon>
        <taxon>Pezizomycotina</taxon>
        <taxon>Sordariomycetes</taxon>
        <taxon>Sordariomycetidae</taxon>
        <taxon>Sordariales</taxon>
        <taxon>Sordariaceae</taxon>
        <taxon>Neurospora</taxon>
    </lineage>
</organism>
<sequence>MPGTQKRQSAGAATSPLQHAREASALTASRFCYFCIPGIDKSVEKYQLALKSLVPARYTSGFDKAPPRS</sequence>
<dbReference type="GeneID" id="87877700"/>
<dbReference type="RefSeq" id="XP_062694074.1">
    <property type="nucleotide sequence ID" value="XM_062840078.1"/>
</dbReference>